<dbReference type="InterPro" id="IPR006140">
    <property type="entry name" value="D-isomer_DH_NAD-bd"/>
</dbReference>
<dbReference type="SUPFAM" id="SSF52283">
    <property type="entry name" value="Formate/glycerate dehydrogenase catalytic domain-like"/>
    <property type="match status" value="1"/>
</dbReference>
<dbReference type="EC" id="1.1.1.95" evidence="6"/>
<dbReference type="Gene3D" id="3.40.50.720">
    <property type="entry name" value="NAD(P)-binding Rossmann-like Domain"/>
    <property type="match status" value="2"/>
</dbReference>
<evidence type="ECO:0000313" key="7">
    <source>
        <dbReference type="Proteomes" id="UP000326837"/>
    </source>
</evidence>
<feature type="domain" description="D-isomer specific 2-hydroxyacid dehydrogenase catalytic" evidence="4">
    <location>
        <begin position="22"/>
        <end position="327"/>
    </location>
</feature>
<keyword evidence="1 3" id="KW-0560">Oxidoreductase</keyword>
<reference evidence="7" key="1">
    <citation type="submission" date="2019-10" db="EMBL/GenBank/DDBJ databases">
        <title>Lacipirellula parvula gen. nov., sp. nov., representing a lineage of planctomycetes widespread in freshwater anoxic habitats, and description of the family Lacipirellulaceae.</title>
        <authorList>
            <person name="Dedysh S.N."/>
            <person name="Kulichevskaya I.S."/>
            <person name="Beletsky A.V."/>
            <person name="Rakitin A.L."/>
            <person name="Mardanov A.V."/>
            <person name="Ivanova A.A."/>
            <person name="Saltykova V.X."/>
            <person name="Rijpstra W.I.C."/>
            <person name="Sinninghe Damste J.S."/>
            <person name="Ravin N.V."/>
        </authorList>
    </citation>
    <scope>NUCLEOTIDE SEQUENCE [LARGE SCALE GENOMIC DNA]</scope>
    <source>
        <strain evidence="7">PX69</strain>
    </source>
</reference>
<name>A0A5K7X884_9BACT</name>
<dbReference type="GO" id="GO:0051287">
    <property type="term" value="F:NAD binding"/>
    <property type="evidence" value="ECO:0007669"/>
    <property type="project" value="InterPro"/>
</dbReference>
<evidence type="ECO:0000256" key="2">
    <source>
        <dbReference type="ARBA" id="ARBA00023027"/>
    </source>
</evidence>
<dbReference type="PANTHER" id="PTHR43333">
    <property type="entry name" value="2-HACID_DH_C DOMAIN-CONTAINING PROTEIN"/>
    <property type="match status" value="1"/>
</dbReference>
<dbReference type="Pfam" id="PF02826">
    <property type="entry name" value="2-Hacid_dh_C"/>
    <property type="match status" value="1"/>
</dbReference>
<dbReference type="Pfam" id="PF00389">
    <property type="entry name" value="2-Hacid_dh"/>
    <property type="match status" value="1"/>
</dbReference>
<dbReference type="CDD" id="cd05300">
    <property type="entry name" value="2-Hacid_dh_1"/>
    <property type="match status" value="1"/>
</dbReference>
<dbReference type="InterPro" id="IPR006139">
    <property type="entry name" value="D-isomer_2_OHA_DH_cat_dom"/>
</dbReference>
<evidence type="ECO:0000313" key="6">
    <source>
        <dbReference type="EMBL" id="BBO32840.1"/>
    </source>
</evidence>
<sequence length="336" mass="37366">MKIVVDFTIRRQPLEELARRSDVELVVLDPPAEAVREVDPSLIRDADALFCTFPPANLASMERLKWVQIASTGYTQLFGLGLSERDIRATNARGCFDVPIAEWNIAMMVCLARNVRQMIRHQEAGVWDRSAEFQTEIRGKTVGIWGYGGIGRETARLARQFGLRVHVMTRSGVRPRPDMFTLPGTGDSDGVLPHQVFCAGEEEAFLGGLDFLIVAMPLTHQTRGCIGAAELRRLPPHAFLLNPARGPIIDQQALLTALGEHWFAGAALDAHYDYPMSPQNPFWKFPQVMITPHISGSSLTPTFAERMWSIFMANVDRFAQGEPLLNQLSVAELSGQ</sequence>
<dbReference type="PANTHER" id="PTHR43333:SF1">
    <property type="entry name" value="D-ISOMER SPECIFIC 2-HYDROXYACID DEHYDROGENASE NAD-BINDING DOMAIN-CONTAINING PROTEIN"/>
    <property type="match status" value="1"/>
</dbReference>
<evidence type="ECO:0000259" key="5">
    <source>
        <dbReference type="Pfam" id="PF02826"/>
    </source>
</evidence>
<comment type="similarity">
    <text evidence="3">Belongs to the D-isomer specific 2-hydroxyacid dehydrogenase family.</text>
</comment>
<accession>A0A5K7X884</accession>
<dbReference type="SUPFAM" id="SSF51735">
    <property type="entry name" value="NAD(P)-binding Rossmann-fold domains"/>
    <property type="match status" value="1"/>
</dbReference>
<dbReference type="AlphaFoldDB" id="A0A5K7X884"/>
<dbReference type="Proteomes" id="UP000326837">
    <property type="component" value="Chromosome"/>
</dbReference>
<dbReference type="KEGG" id="lpav:PLANPX_2452"/>
<proteinExistence type="inferred from homology"/>
<evidence type="ECO:0000256" key="1">
    <source>
        <dbReference type="ARBA" id="ARBA00023002"/>
    </source>
</evidence>
<gene>
    <name evidence="6" type="ORF">PLANPX_2452</name>
</gene>
<keyword evidence="2" id="KW-0520">NAD</keyword>
<dbReference type="InterPro" id="IPR036291">
    <property type="entry name" value="NAD(P)-bd_dom_sf"/>
</dbReference>
<keyword evidence="7" id="KW-1185">Reference proteome</keyword>
<dbReference type="EMBL" id="AP021861">
    <property type="protein sequence ID" value="BBO32840.1"/>
    <property type="molecule type" value="Genomic_DNA"/>
</dbReference>
<protein>
    <submittedName>
        <fullName evidence="6">D-3-phosphoglycerate dehydrogenase</fullName>
        <ecNumber evidence="6">1.1.1.95</ecNumber>
    </submittedName>
</protein>
<evidence type="ECO:0000256" key="3">
    <source>
        <dbReference type="RuleBase" id="RU003719"/>
    </source>
</evidence>
<feature type="domain" description="D-isomer specific 2-hydroxyacid dehydrogenase NAD-binding" evidence="5">
    <location>
        <begin position="105"/>
        <end position="295"/>
    </location>
</feature>
<organism evidence="6 7">
    <name type="scientific">Lacipirellula parvula</name>
    <dbReference type="NCBI Taxonomy" id="2650471"/>
    <lineage>
        <taxon>Bacteria</taxon>
        <taxon>Pseudomonadati</taxon>
        <taxon>Planctomycetota</taxon>
        <taxon>Planctomycetia</taxon>
        <taxon>Pirellulales</taxon>
        <taxon>Lacipirellulaceae</taxon>
        <taxon>Lacipirellula</taxon>
    </lineage>
</organism>
<evidence type="ECO:0000259" key="4">
    <source>
        <dbReference type="Pfam" id="PF00389"/>
    </source>
</evidence>
<dbReference type="RefSeq" id="WP_152098735.1">
    <property type="nucleotide sequence ID" value="NZ_AP021861.1"/>
</dbReference>
<dbReference type="GO" id="GO:0004617">
    <property type="term" value="F:phosphoglycerate dehydrogenase activity"/>
    <property type="evidence" value="ECO:0007669"/>
    <property type="project" value="UniProtKB-EC"/>
</dbReference>